<protein>
    <submittedName>
        <fullName evidence="4">GNAT family N-acetyltransferase</fullName>
    </submittedName>
</protein>
<dbReference type="InterPro" id="IPR016181">
    <property type="entry name" value="Acyl_CoA_acyltransferase"/>
</dbReference>
<dbReference type="GO" id="GO:0016747">
    <property type="term" value="F:acyltransferase activity, transferring groups other than amino-acyl groups"/>
    <property type="evidence" value="ECO:0007669"/>
    <property type="project" value="InterPro"/>
</dbReference>
<evidence type="ECO:0000313" key="5">
    <source>
        <dbReference type="Proteomes" id="UP000460272"/>
    </source>
</evidence>
<keyword evidence="1 4" id="KW-0808">Transferase</keyword>
<reference evidence="4 5" key="1">
    <citation type="submission" date="2018-11" db="EMBL/GenBank/DDBJ databases">
        <title>Trebonia kvetii gen.nov., sp.nov., a novel acidophilic actinobacterium, and proposal of the new actinobacterial family Treboniaceae fam. nov.</title>
        <authorList>
            <person name="Rapoport D."/>
            <person name="Sagova-Mareckova M."/>
            <person name="Sedlacek I."/>
            <person name="Provaznik J."/>
            <person name="Kralova S."/>
            <person name="Pavlinic D."/>
            <person name="Benes V."/>
            <person name="Kopecky J."/>
        </authorList>
    </citation>
    <scope>NUCLEOTIDE SEQUENCE [LARGE SCALE GENOMIC DNA]</scope>
    <source>
        <strain evidence="4 5">15Tr583</strain>
    </source>
</reference>
<keyword evidence="2" id="KW-0012">Acyltransferase</keyword>
<gene>
    <name evidence="4" type="ORF">EAS64_10240</name>
</gene>
<dbReference type="Proteomes" id="UP000460272">
    <property type="component" value="Unassembled WGS sequence"/>
</dbReference>
<evidence type="ECO:0000259" key="3">
    <source>
        <dbReference type="PROSITE" id="PS51186"/>
    </source>
</evidence>
<dbReference type="PANTHER" id="PTHR43877:SF2">
    <property type="entry name" value="AMINOALKYLPHOSPHONATE N-ACETYLTRANSFERASE-RELATED"/>
    <property type="match status" value="1"/>
</dbReference>
<organism evidence="4 5">
    <name type="scientific">Trebonia kvetii</name>
    <dbReference type="NCBI Taxonomy" id="2480626"/>
    <lineage>
        <taxon>Bacteria</taxon>
        <taxon>Bacillati</taxon>
        <taxon>Actinomycetota</taxon>
        <taxon>Actinomycetes</taxon>
        <taxon>Streptosporangiales</taxon>
        <taxon>Treboniaceae</taxon>
        <taxon>Trebonia</taxon>
    </lineage>
</organism>
<dbReference type="Gene3D" id="3.40.630.30">
    <property type="match status" value="1"/>
</dbReference>
<evidence type="ECO:0000256" key="2">
    <source>
        <dbReference type="ARBA" id="ARBA00023315"/>
    </source>
</evidence>
<evidence type="ECO:0000256" key="1">
    <source>
        <dbReference type="ARBA" id="ARBA00022679"/>
    </source>
</evidence>
<dbReference type="InterPro" id="IPR050832">
    <property type="entry name" value="Bact_Acetyltransf"/>
</dbReference>
<dbReference type="PROSITE" id="PS51186">
    <property type="entry name" value="GNAT"/>
    <property type="match status" value="1"/>
</dbReference>
<dbReference type="AlphaFoldDB" id="A0A6P2C3L9"/>
<name>A0A6P2C3L9_9ACTN</name>
<dbReference type="EMBL" id="RPFW01000002">
    <property type="protein sequence ID" value="TVZ05788.1"/>
    <property type="molecule type" value="Genomic_DNA"/>
</dbReference>
<sequence>MAREIRPAGAGDIDGVAALAAELALSFEFSPEQFGVSYPALLAADGACLLLAVDGSEYAGYLLGFRHLTFYANGPVAWVEEVVVRDRDRRRGVGRMLVDAFEGWAAGEGCALVALATRRAAPFYRDLDYEESAIYFRKLLAART</sequence>
<dbReference type="Pfam" id="PF00583">
    <property type="entry name" value="Acetyltransf_1"/>
    <property type="match status" value="1"/>
</dbReference>
<dbReference type="PANTHER" id="PTHR43877">
    <property type="entry name" value="AMINOALKYLPHOSPHONATE N-ACETYLTRANSFERASE-RELATED-RELATED"/>
    <property type="match status" value="1"/>
</dbReference>
<proteinExistence type="predicted"/>
<feature type="domain" description="N-acetyltransferase" evidence="3">
    <location>
        <begin position="3"/>
        <end position="144"/>
    </location>
</feature>
<dbReference type="SUPFAM" id="SSF55729">
    <property type="entry name" value="Acyl-CoA N-acyltransferases (Nat)"/>
    <property type="match status" value="1"/>
</dbReference>
<comment type="caution">
    <text evidence="4">The sequence shown here is derived from an EMBL/GenBank/DDBJ whole genome shotgun (WGS) entry which is preliminary data.</text>
</comment>
<accession>A0A6P2C3L9</accession>
<dbReference type="InterPro" id="IPR000182">
    <property type="entry name" value="GNAT_dom"/>
</dbReference>
<evidence type="ECO:0000313" key="4">
    <source>
        <dbReference type="EMBL" id="TVZ05788.1"/>
    </source>
</evidence>
<dbReference type="OrthoDB" id="4793359at2"/>
<keyword evidence="5" id="KW-1185">Reference proteome</keyword>